<feature type="compositionally biased region" description="Basic and acidic residues" evidence="2">
    <location>
        <begin position="192"/>
        <end position="204"/>
    </location>
</feature>
<evidence type="ECO:0000256" key="1">
    <source>
        <dbReference type="ARBA" id="ARBA00022553"/>
    </source>
</evidence>
<dbReference type="InterPro" id="IPR036867">
    <property type="entry name" value="R3H_dom_sf"/>
</dbReference>
<reference evidence="5 6" key="1">
    <citation type="journal article" date="2014" name="BMC Genomics">
        <title>Comparative genome sequencing reveals chemotype-specific gene clusters in the toxigenic black mold Stachybotrys.</title>
        <authorList>
            <person name="Semeiks J."/>
            <person name="Borek D."/>
            <person name="Otwinowski Z."/>
            <person name="Grishin N.V."/>
        </authorList>
    </citation>
    <scope>NUCLEOTIDE SEQUENCE [LARGE SCALE GENOMIC DNA]</scope>
    <source>
        <strain evidence="5 6">IBT 40285</strain>
    </source>
</reference>
<organism evidence="5 6">
    <name type="scientific">Stachybotrys chlorohalonatus (strain IBT 40285)</name>
    <dbReference type="NCBI Taxonomy" id="1283841"/>
    <lineage>
        <taxon>Eukaryota</taxon>
        <taxon>Fungi</taxon>
        <taxon>Dikarya</taxon>
        <taxon>Ascomycota</taxon>
        <taxon>Pezizomycotina</taxon>
        <taxon>Sordariomycetes</taxon>
        <taxon>Hypocreomycetidae</taxon>
        <taxon>Hypocreales</taxon>
        <taxon>Stachybotryaceae</taxon>
        <taxon>Stachybotrys</taxon>
    </lineage>
</organism>
<dbReference type="OMA" id="PFCRVPP"/>
<feature type="compositionally biased region" description="Polar residues" evidence="2">
    <location>
        <begin position="761"/>
        <end position="774"/>
    </location>
</feature>
<keyword evidence="1" id="KW-0597">Phosphoprotein</keyword>
<dbReference type="STRING" id="1283841.A0A084QR15"/>
<feature type="region of interest" description="Disordered" evidence="2">
    <location>
        <begin position="51"/>
        <end position="94"/>
    </location>
</feature>
<dbReference type="CDD" id="cd02642">
    <property type="entry name" value="R3H_encore_like"/>
    <property type="match status" value="1"/>
</dbReference>
<feature type="region of interest" description="Disordered" evidence="2">
    <location>
        <begin position="746"/>
        <end position="823"/>
    </location>
</feature>
<name>A0A084QR15_STAC4</name>
<dbReference type="Pfam" id="PF01424">
    <property type="entry name" value="R3H"/>
    <property type="match status" value="1"/>
</dbReference>
<feature type="compositionally biased region" description="Low complexity" evidence="2">
    <location>
        <begin position="475"/>
        <end position="487"/>
    </location>
</feature>
<gene>
    <name evidence="5" type="ORF">S40285_01321</name>
</gene>
<feature type="compositionally biased region" description="Low complexity" evidence="2">
    <location>
        <begin position="74"/>
        <end position="94"/>
    </location>
</feature>
<dbReference type="PANTHER" id="PTHR15672">
    <property type="entry name" value="CAMP-REGULATED PHOSPHOPROTEIN 21 RELATED R3H DOMAIN CONTAINING PROTEIN"/>
    <property type="match status" value="1"/>
</dbReference>
<evidence type="ECO:0000313" key="5">
    <source>
        <dbReference type="EMBL" id="KFA66400.1"/>
    </source>
</evidence>
<feature type="domain" description="SUZ" evidence="4">
    <location>
        <begin position="377"/>
        <end position="463"/>
    </location>
</feature>
<evidence type="ECO:0000256" key="2">
    <source>
        <dbReference type="SAM" id="MobiDB-lite"/>
    </source>
</evidence>
<dbReference type="Proteomes" id="UP000028524">
    <property type="component" value="Unassembled WGS sequence"/>
</dbReference>
<dbReference type="SUPFAM" id="SSF82708">
    <property type="entry name" value="R3H domain"/>
    <property type="match status" value="1"/>
</dbReference>
<dbReference type="InterPro" id="IPR024771">
    <property type="entry name" value="SUZ"/>
</dbReference>
<feature type="domain" description="R3H" evidence="3">
    <location>
        <begin position="313"/>
        <end position="376"/>
    </location>
</feature>
<evidence type="ECO:0008006" key="7">
    <source>
        <dbReference type="Google" id="ProtNLM"/>
    </source>
</evidence>
<dbReference type="InterPro" id="IPR001374">
    <property type="entry name" value="R3H_dom"/>
</dbReference>
<sequence length="823" mass="88001">MEAARMSPDIPKPSFAKVNHAQFRIWPFHAIIPLLFVPTNLPPFQIAASVNKEKGPSSPLGRSVTSPKGPPTGPVTSSVPAPAPAPAMSSEAPTSTPLSQVVLASQATNSAAAAGNGMMVESVIKPFTAMSIKTPNLVVNGSNSASLDRARPIASRESGSDESGKADSSSELGTKPPSLDGKSITSGTTFALDEKESLRPDDSASVKAAAEDDDAFSIRGSLLAGSRMGSDAAFRARHLQLGDLPDRRLLQPTVGSHGQGVSTPPSASSEQPPSVGPPVPLASVAGSSDALGVIYRQAPDEKLLEALASPRDRLFLLRLEKDVIGFVQDSKEPYMDLPPSNSFCRMLTHKLADYYHMTHSYEPHIGSVRIFRTPFCRVPPSLALMSPQSEAPIEETPPPAILPKKIMRRGQSGEGGGASASPSKTTSEDGVDGKEKQTNQKLTREEREEMYKIARERIFGNSEESVADADENGISRASSVSANNRSTVGKRGKIGKQRREDSESWDSRNQYTPFWGPQQQTWVPQQQPYYVSPPSGQFNGQPPPSGFAGQQVAPVYGQQNLAYGVVPNMPPNANHPAYPMAPYSPQPGPSRYPPGGSPMASYGSPVTSVPAQQNWQPGFTPPTYPAQPHHAGGPQAQGGLGVPYAFGQLPANINPYDPKSQHPIPGSYNRNHAFNPKTQSFIPGGNGMPPVQSVPVQPLPPFPTPGSHHSSPRIGASHLAFQGYQHQQQIPQPYVGAYNMARQGSNHSMPGYHAPQHMAPSLNQLPSPMMNLQHTPPPQHMGQNPQAHLPRRPNLPQGPNQIYSHLPNYGNPATLPQRPTTGM</sequence>
<dbReference type="Gene3D" id="3.30.1370.50">
    <property type="entry name" value="R3H-like domain"/>
    <property type="match status" value="1"/>
</dbReference>
<proteinExistence type="predicted"/>
<feature type="region of interest" description="Disordered" evidence="2">
    <location>
        <begin position="138"/>
        <end position="185"/>
    </location>
</feature>
<feature type="region of interest" description="Disordered" evidence="2">
    <location>
        <begin position="463"/>
        <end position="516"/>
    </location>
</feature>
<feature type="region of interest" description="Disordered" evidence="2">
    <location>
        <begin position="582"/>
        <end position="609"/>
    </location>
</feature>
<dbReference type="PROSITE" id="PS51061">
    <property type="entry name" value="R3H"/>
    <property type="match status" value="1"/>
</dbReference>
<protein>
    <recommendedName>
        <fullName evidence="7">SUZ domain-containing protein</fullName>
    </recommendedName>
</protein>
<dbReference type="Pfam" id="PF12752">
    <property type="entry name" value="SUZ"/>
    <property type="match status" value="1"/>
</dbReference>
<feature type="region of interest" description="Disordered" evidence="2">
    <location>
        <begin position="245"/>
        <end position="282"/>
    </location>
</feature>
<feature type="region of interest" description="Disordered" evidence="2">
    <location>
        <begin position="190"/>
        <end position="209"/>
    </location>
</feature>
<dbReference type="AlphaFoldDB" id="A0A084QR15"/>
<dbReference type="PROSITE" id="PS51673">
    <property type="entry name" value="SUZ"/>
    <property type="match status" value="1"/>
</dbReference>
<feature type="compositionally biased region" description="Pro residues" evidence="2">
    <location>
        <begin position="582"/>
        <end position="596"/>
    </location>
</feature>
<evidence type="ECO:0000313" key="6">
    <source>
        <dbReference type="Proteomes" id="UP000028524"/>
    </source>
</evidence>
<dbReference type="PANTHER" id="PTHR15672:SF8">
    <property type="entry name" value="PROTEIN ENCORE"/>
    <property type="match status" value="1"/>
</dbReference>
<feature type="compositionally biased region" description="Polar residues" evidence="2">
    <location>
        <begin position="253"/>
        <end position="272"/>
    </location>
</feature>
<feature type="region of interest" description="Disordered" evidence="2">
    <location>
        <begin position="387"/>
        <end position="447"/>
    </location>
</feature>
<dbReference type="EMBL" id="KL660461">
    <property type="protein sequence ID" value="KFA66400.1"/>
    <property type="molecule type" value="Genomic_DNA"/>
</dbReference>
<dbReference type="InterPro" id="IPR051937">
    <property type="entry name" value="R3H_domain_containing"/>
</dbReference>
<dbReference type="GO" id="GO:0006012">
    <property type="term" value="P:galactose metabolic process"/>
    <property type="evidence" value="ECO:0007669"/>
    <property type="project" value="TreeGrafter"/>
</dbReference>
<evidence type="ECO:0000259" key="4">
    <source>
        <dbReference type="PROSITE" id="PS51673"/>
    </source>
</evidence>
<keyword evidence="6" id="KW-1185">Reference proteome</keyword>
<dbReference type="InParanoid" id="A0A084QR15"/>
<dbReference type="OrthoDB" id="278430at2759"/>
<dbReference type="GO" id="GO:0003676">
    <property type="term" value="F:nucleic acid binding"/>
    <property type="evidence" value="ECO:0007669"/>
    <property type="project" value="UniProtKB-UniRule"/>
</dbReference>
<dbReference type="HOGENOM" id="CLU_017788_0_0_1"/>
<evidence type="ECO:0000259" key="3">
    <source>
        <dbReference type="PROSITE" id="PS51061"/>
    </source>
</evidence>
<accession>A0A084QR15</accession>
<feature type="compositionally biased region" description="Basic and acidic residues" evidence="2">
    <location>
        <begin position="431"/>
        <end position="447"/>
    </location>
</feature>
<feature type="compositionally biased region" description="Basic and acidic residues" evidence="2">
    <location>
        <begin position="497"/>
        <end position="506"/>
    </location>
</feature>